<dbReference type="GO" id="GO:0000981">
    <property type="term" value="F:DNA-binding transcription factor activity, RNA polymerase II-specific"/>
    <property type="evidence" value="ECO:0007669"/>
    <property type="project" value="TreeGrafter"/>
</dbReference>
<feature type="domain" description="C2H2-type" evidence="14">
    <location>
        <begin position="147"/>
        <end position="174"/>
    </location>
</feature>
<dbReference type="SMART" id="SM00355">
    <property type="entry name" value="ZnF_C2H2"/>
    <property type="match status" value="5"/>
</dbReference>
<dbReference type="InterPro" id="IPR036236">
    <property type="entry name" value="Znf_C2H2_sf"/>
</dbReference>
<dbReference type="PROSITE" id="PS50157">
    <property type="entry name" value="ZINC_FINGER_C2H2_2"/>
    <property type="match status" value="5"/>
</dbReference>
<comment type="similarity">
    <text evidence="8">Belongs to the snail C2H2-type zinc-finger protein family.</text>
</comment>
<feature type="domain" description="C2H2-type" evidence="14">
    <location>
        <begin position="232"/>
        <end position="259"/>
    </location>
</feature>
<comment type="caution">
    <text evidence="15">The sequence shown here is derived from an EMBL/GenBank/DDBJ whole genome shotgun (WGS) entry which is preliminary data.</text>
</comment>
<dbReference type="Gene3D" id="3.30.160.60">
    <property type="entry name" value="Classic Zinc Finger"/>
    <property type="match status" value="4"/>
</dbReference>
<evidence type="ECO:0000256" key="5">
    <source>
        <dbReference type="ARBA" id="ARBA00022833"/>
    </source>
</evidence>
<evidence type="ECO:0000256" key="9">
    <source>
        <dbReference type="ARBA" id="ARBA00064979"/>
    </source>
</evidence>
<comment type="subcellular location">
    <subcellularLocation>
        <location evidence="1">Nucleus</location>
    </subcellularLocation>
</comment>
<dbReference type="InterPro" id="IPR050527">
    <property type="entry name" value="Snail/Krueppel_Znf"/>
</dbReference>
<dbReference type="FunFam" id="3.30.160.60:FF:000043">
    <property type="entry name" value="Scratch family zinc finger 2"/>
    <property type="match status" value="1"/>
</dbReference>
<evidence type="ECO:0000256" key="10">
    <source>
        <dbReference type="ARBA" id="ARBA00071743"/>
    </source>
</evidence>
<dbReference type="PANTHER" id="PTHR24388:SF38">
    <property type="entry name" value="PROTEIN SNAIL"/>
    <property type="match status" value="1"/>
</dbReference>
<evidence type="ECO:0000256" key="7">
    <source>
        <dbReference type="ARBA" id="ARBA00023242"/>
    </source>
</evidence>
<keyword evidence="3" id="KW-0677">Repeat</keyword>
<evidence type="ECO:0000313" key="16">
    <source>
        <dbReference type="Proteomes" id="UP001209878"/>
    </source>
</evidence>
<dbReference type="FunFam" id="3.30.160.60:FF:000169">
    <property type="entry name" value="transcriptional repressor scratch 2"/>
    <property type="match status" value="1"/>
</dbReference>
<keyword evidence="7" id="KW-0539">Nucleus</keyword>
<keyword evidence="2" id="KW-0479">Metal-binding</keyword>
<keyword evidence="6" id="KW-0238">DNA-binding</keyword>
<evidence type="ECO:0000256" key="4">
    <source>
        <dbReference type="ARBA" id="ARBA00022771"/>
    </source>
</evidence>
<keyword evidence="4 12" id="KW-0863">Zinc-finger</keyword>
<dbReference type="SUPFAM" id="SSF57667">
    <property type="entry name" value="beta-beta-alpha zinc fingers"/>
    <property type="match status" value="2"/>
</dbReference>
<feature type="domain" description="C2H2-type" evidence="14">
    <location>
        <begin position="260"/>
        <end position="296"/>
    </location>
</feature>
<evidence type="ECO:0000259" key="14">
    <source>
        <dbReference type="PROSITE" id="PS50157"/>
    </source>
</evidence>
<name>A0AAD9KLW3_RIDPI</name>
<evidence type="ECO:0000256" key="8">
    <source>
        <dbReference type="ARBA" id="ARBA00037948"/>
    </source>
</evidence>
<protein>
    <recommendedName>
        <fullName evidence="10">Transcriptional repressor scratch 1</fullName>
    </recommendedName>
    <alternativeName>
        <fullName evidence="11">Scratch homolog 1 zinc finger protein</fullName>
    </alternativeName>
</protein>
<dbReference type="PROSITE" id="PS00028">
    <property type="entry name" value="ZINC_FINGER_C2H2_1"/>
    <property type="match status" value="4"/>
</dbReference>
<feature type="domain" description="C2H2-type" evidence="14">
    <location>
        <begin position="178"/>
        <end position="200"/>
    </location>
</feature>
<dbReference type="FunFam" id="3.30.160.60:FF:000207">
    <property type="entry name" value="zinc finger protein SNAI2"/>
    <property type="match status" value="1"/>
</dbReference>
<dbReference type="GO" id="GO:0005634">
    <property type="term" value="C:nucleus"/>
    <property type="evidence" value="ECO:0007669"/>
    <property type="project" value="UniProtKB-SubCell"/>
</dbReference>
<sequence length="369" mass="41229">MPRSFLIKKTDRRLSVHGFRSSSKTSCLLPVTIESVSGGRELSNDIPLAVRISTDYSDAVISPPRYCSSPSVTANDRSISDVDSEPASPGYDESVHAAGDALVSGLRRSLSFQNGVTVGYTYDSFFVTDGRSRRTNTQDAVMRRPRYTCSECGKHYATSSNLSRHKQTHRSLDSNLARRCGQCGKAYVSMPALAMHVLTHELRHVCPVCGKAFSRPWLLQGHLRSHSGEKPYGCAHCGRAFADRSNLRAHMQTHSAAKHFRCERCSKTFALKSYLNKHYESACLRDRDDAHFPRKSSMGVYDVAANDDDVTLMTSQWRLLEENERSCEADNTVVNGRYDELRESQPTMQQSVVKAETVLSQSTDVCVRR</sequence>
<dbReference type="PANTHER" id="PTHR24388">
    <property type="entry name" value="ZINC FINGER PROTEIN"/>
    <property type="match status" value="1"/>
</dbReference>
<organism evidence="15 16">
    <name type="scientific">Ridgeia piscesae</name>
    <name type="common">Tubeworm</name>
    <dbReference type="NCBI Taxonomy" id="27915"/>
    <lineage>
        <taxon>Eukaryota</taxon>
        <taxon>Metazoa</taxon>
        <taxon>Spiralia</taxon>
        <taxon>Lophotrochozoa</taxon>
        <taxon>Annelida</taxon>
        <taxon>Polychaeta</taxon>
        <taxon>Sedentaria</taxon>
        <taxon>Canalipalpata</taxon>
        <taxon>Sabellida</taxon>
        <taxon>Siboglinidae</taxon>
        <taxon>Ridgeia</taxon>
    </lineage>
</organism>
<dbReference type="GO" id="GO:0000978">
    <property type="term" value="F:RNA polymerase II cis-regulatory region sequence-specific DNA binding"/>
    <property type="evidence" value="ECO:0007669"/>
    <property type="project" value="TreeGrafter"/>
</dbReference>
<feature type="compositionally biased region" description="Polar residues" evidence="13">
    <location>
        <begin position="68"/>
        <end position="77"/>
    </location>
</feature>
<dbReference type="EMBL" id="JAODUO010000867">
    <property type="protein sequence ID" value="KAK2173534.1"/>
    <property type="molecule type" value="Genomic_DNA"/>
</dbReference>
<evidence type="ECO:0000313" key="15">
    <source>
        <dbReference type="EMBL" id="KAK2173534.1"/>
    </source>
</evidence>
<comment type="subunit">
    <text evidence="9">Interacts (via SNAG domain) with LIMD1 (via LIM domains), WTIP (via LIM domains) and AJUBA (via LIM domains).</text>
</comment>
<feature type="region of interest" description="Disordered" evidence="13">
    <location>
        <begin position="67"/>
        <end position="93"/>
    </location>
</feature>
<dbReference type="GO" id="GO:0008270">
    <property type="term" value="F:zinc ion binding"/>
    <property type="evidence" value="ECO:0007669"/>
    <property type="project" value="UniProtKB-KW"/>
</dbReference>
<feature type="domain" description="C2H2-type" evidence="14">
    <location>
        <begin position="204"/>
        <end position="231"/>
    </location>
</feature>
<keyword evidence="5" id="KW-0862">Zinc</keyword>
<evidence type="ECO:0000256" key="13">
    <source>
        <dbReference type="SAM" id="MobiDB-lite"/>
    </source>
</evidence>
<dbReference type="AlphaFoldDB" id="A0AAD9KLW3"/>
<evidence type="ECO:0000256" key="12">
    <source>
        <dbReference type="PROSITE-ProRule" id="PRU00042"/>
    </source>
</evidence>
<dbReference type="InterPro" id="IPR013087">
    <property type="entry name" value="Znf_C2H2_type"/>
</dbReference>
<dbReference type="Pfam" id="PF00096">
    <property type="entry name" value="zf-C2H2"/>
    <property type="match status" value="4"/>
</dbReference>
<evidence type="ECO:0000256" key="2">
    <source>
        <dbReference type="ARBA" id="ARBA00022723"/>
    </source>
</evidence>
<reference evidence="15" key="1">
    <citation type="journal article" date="2023" name="Mol. Biol. Evol.">
        <title>Third-Generation Sequencing Reveals the Adaptive Role of the Epigenome in Three Deep-Sea Polychaetes.</title>
        <authorList>
            <person name="Perez M."/>
            <person name="Aroh O."/>
            <person name="Sun Y."/>
            <person name="Lan Y."/>
            <person name="Juniper S.K."/>
            <person name="Young C.R."/>
            <person name="Angers B."/>
            <person name="Qian P.Y."/>
        </authorList>
    </citation>
    <scope>NUCLEOTIDE SEQUENCE</scope>
    <source>
        <strain evidence="15">R07B-5</strain>
    </source>
</reference>
<gene>
    <name evidence="15" type="ORF">NP493_868g00033</name>
</gene>
<proteinExistence type="inferred from homology"/>
<accession>A0AAD9KLW3</accession>
<dbReference type="Proteomes" id="UP001209878">
    <property type="component" value="Unassembled WGS sequence"/>
</dbReference>
<evidence type="ECO:0000256" key="1">
    <source>
        <dbReference type="ARBA" id="ARBA00004123"/>
    </source>
</evidence>
<keyword evidence="16" id="KW-1185">Reference proteome</keyword>
<evidence type="ECO:0000256" key="11">
    <source>
        <dbReference type="ARBA" id="ARBA00083685"/>
    </source>
</evidence>
<dbReference type="FunFam" id="3.30.160.60:FF:000446">
    <property type="entry name" value="Zinc finger protein"/>
    <property type="match status" value="1"/>
</dbReference>
<evidence type="ECO:0000256" key="6">
    <source>
        <dbReference type="ARBA" id="ARBA00023125"/>
    </source>
</evidence>
<evidence type="ECO:0000256" key="3">
    <source>
        <dbReference type="ARBA" id="ARBA00022737"/>
    </source>
</evidence>